<dbReference type="GO" id="GO:0003677">
    <property type="term" value="F:DNA binding"/>
    <property type="evidence" value="ECO:0007669"/>
    <property type="project" value="UniProtKB-KW"/>
</dbReference>
<dbReference type="InterPro" id="IPR000847">
    <property type="entry name" value="LysR_HTH_N"/>
</dbReference>
<comment type="similarity">
    <text evidence="1">Belongs to the LysR transcriptional regulatory family.</text>
</comment>
<dbReference type="InterPro" id="IPR005119">
    <property type="entry name" value="LysR_subst-bd"/>
</dbReference>
<evidence type="ECO:0000256" key="4">
    <source>
        <dbReference type="ARBA" id="ARBA00023163"/>
    </source>
</evidence>
<reference evidence="7 8" key="1">
    <citation type="submission" date="2019-02" db="EMBL/GenBank/DDBJ databases">
        <title>Deep-cultivation of Planctomycetes and their phenomic and genomic characterization uncovers novel biology.</title>
        <authorList>
            <person name="Wiegand S."/>
            <person name="Jogler M."/>
            <person name="Boedeker C."/>
            <person name="Pinto D."/>
            <person name="Vollmers J."/>
            <person name="Rivas-Marin E."/>
            <person name="Kohn T."/>
            <person name="Peeters S.H."/>
            <person name="Heuer A."/>
            <person name="Rast P."/>
            <person name="Oberbeckmann S."/>
            <person name="Bunk B."/>
            <person name="Jeske O."/>
            <person name="Meyerdierks A."/>
            <person name="Storesund J.E."/>
            <person name="Kallscheuer N."/>
            <person name="Luecker S."/>
            <person name="Lage O.M."/>
            <person name="Pohl T."/>
            <person name="Merkel B.J."/>
            <person name="Hornburger P."/>
            <person name="Mueller R.-W."/>
            <person name="Bruemmer F."/>
            <person name="Labrenz M."/>
            <person name="Spormann A.M."/>
            <person name="Op den Camp H."/>
            <person name="Overmann J."/>
            <person name="Amann R."/>
            <person name="Jetten M.S.M."/>
            <person name="Mascher T."/>
            <person name="Medema M.H."/>
            <person name="Devos D.P."/>
            <person name="Kaster A.-K."/>
            <person name="Ovreas L."/>
            <person name="Rohde M."/>
            <person name="Galperin M.Y."/>
            <person name="Jogler C."/>
        </authorList>
    </citation>
    <scope>NUCLEOTIDE SEQUENCE [LARGE SCALE GENOMIC DNA]</scope>
    <source>
        <strain evidence="7 8">EC9</strain>
    </source>
</reference>
<dbReference type="Gene3D" id="1.10.10.10">
    <property type="entry name" value="Winged helix-like DNA-binding domain superfamily/Winged helix DNA-binding domain"/>
    <property type="match status" value="1"/>
</dbReference>
<evidence type="ECO:0000256" key="2">
    <source>
        <dbReference type="ARBA" id="ARBA00023015"/>
    </source>
</evidence>
<dbReference type="GO" id="GO:0005829">
    <property type="term" value="C:cytosol"/>
    <property type="evidence" value="ECO:0007669"/>
    <property type="project" value="TreeGrafter"/>
</dbReference>
<dbReference type="GO" id="GO:0003700">
    <property type="term" value="F:DNA-binding transcription factor activity"/>
    <property type="evidence" value="ECO:0007669"/>
    <property type="project" value="InterPro"/>
</dbReference>
<dbReference type="SUPFAM" id="SSF46785">
    <property type="entry name" value="Winged helix' DNA-binding domain"/>
    <property type="match status" value="1"/>
</dbReference>
<keyword evidence="2" id="KW-0805">Transcription regulation</keyword>
<dbReference type="Pfam" id="PF00126">
    <property type="entry name" value="HTH_1"/>
    <property type="match status" value="1"/>
</dbReference>
<dbReference type="KEGG" id="ruv:EC9_50890"/>
<dbReference type="Proteomes" id="UP000319557">
    <property type="component" value="Chromosome"/>
</dbReference>
<dbReference type="InterPro" id="IPR036388">
    <property type="entry name" value="WH-like_DNA-bd_sf"/>
</dbReference>
<dbReference type="PROSITE" id="PS50931">
    <property type="entry name" value="HTH_LYSR"/>
    <property type="match status" value="1"/>
</dbReference>
<evidence type="ECO:0000256" key="3">
    <source>
        <dbReference type="ARBA" id="ARBA00023125"/>
    </source>
</evidence>
<keyword evidence="4" id="KW-0804">Transcription</keyword>
<dbReference type="RefSeq" id="WP_145348612.1">
    <property type="nucleotide sequence ID" value="NZ_CP036261.1"/>
</dbReference>
<dbReference type="PANTHER" id="PTHR30419">
    <property type="entry name" value="HTH-TYPE TRANSCRIPTIONAL REGULATOR YBHD"/>
    <property type="match status" value="1"/>
</dbReference>
<dbReference type="EMBL" id="CP036261">
    <property type="protein sequence ID" value="QDS90871.1"/>
    <property type="molecule type" value="Genomic_DNA"/>
</dbReference>
<name>A0A517M7L2_9BACT</name>
<feature type="domain" description="HTH lysR-type" evidence="6">
    <location>
        <begin position="1"/>
        <end position="58"/>
    </location>
</feature>
<feature type="region of interest" description="Disordered" evidence="5">
    <location>
        <begin position="295"/>
        <end position="320"/>
    </location>
</feature>
<evidence type="ECO:0000259" key="6">
    <source>
        <dbReference type="PROSITE" id="PS50931"/>
    </source>
</evidence>
<protein>
    <submittedName>
        <fullName evidence="7">Hydrogen peroxide-inducible genes activator</fullName>
    </submittedName>
</protein>
<feature type="compositionally biased region" description="Basic and acidic residues" evidence="5">
    <location>
        <begin position="295"/>
        <end position="311"/>
    </location>
</feature>
<evidence type="ECO:0000313" key="7">
    <source>
        <dbReference type="EMBL" id="QDS90871.1"/>
    </source>
</evidence>
<keyword evidence="3" id="KW-0238">DNA-binding</keyword>
<accession>A0A517M7L2</accession>
<gene>
    <name evidence="7" type="primary">oxyR</name>
    <name evidence="7" type="ORF">EC9_50890</name>
</gene>
<sequence length="320" mass="35616">MQIRALRVFCDIASQRSFSRAAAAHGMTQSAASQIVHHLEQDLSVQLIDRSKRPLVLTAAGQLYFEGLQRVLFDLQTLDQEVRSFGKRLAGQVEVASIYSVGLSYMPSAKSEFAERHPDVDLHIEFVIPERVHESVMEGTADLGLISYPKSTRTLNCVTWQREPMKLISAPDHPFANRREVRLAELDGQLMMGFDPSLKVQREIAAYLTRNGIRPKFDTGFDNIDSLIRAIQLNSGIGILPEPAIRREVANDSLRVIQCPDLEITRPLGIIWRRGARLGPAALEFGALLLGRPLKPDESSSEIRRRADAELKQPAASAAT</sequence>
<dbReference type="Pfam" id="PF03466">
    <property type="entry name" value="LysR_substrate"/>
    <property type="match status" value="1"/>
</dbReference>
<dbReference type="SUPFAM" id="SSF53850">
    <property type="entry name" value="Periplasmic binding protein-like II"/>
    <property type="match status" value="1"/>
</dbReference>
<dbReference type="OrthoDB" id="9785745at2"/>
<dbReference type="PANTHER" id="PTHR30419:SF8">
    <property type="entry name" value="NITROGEN ASSIMILATION TRANSCRIPTIONAL ACTIVATOR-RELATED"/>
    <property type="match status" value="1"/>
</dbReference>
<evidence type="ECO:0000256" key="1">
    <source>
        <dbReference type="ARBA" id="ARBA00009437"/>
    </source>
</evidence>
<dbReference type="FunFam" id="1.10.10.10:FF:000001">
    <property type="entry name" value="LysR family transcriptional regulator"/>
    <property type="match status" value="1"/>
</dbReference>
<dbReference type="InterPro" id="IPR050950">
    <property type="entry name" value="HTH-type_LysR_regulators"/>
</dbReference>
<organism evidence="7 8">
    <name type="scientific">Rosistilla ulvae</name>
    <dbReference type="NCBI Taxonomy" id="1930277"/>
    <lineage>
        <taxon>Bacteria</taxon>
        <taxon>Pseudomonadati</taxon>
        <taxon>Planctomycetota</taxon>
        <taxon>Planctomycetia</taxon>
        <taxon>Pirellulales</taxon>
        <taxon>Pirellulaceae</taxon>
        <taxon>Rosistilla</taxon>
    </lineage>
</organism>
<evidence type="ECO:0000256" key="5">
    <source>
        <dbReference type="SAM" id="MobiDB-lite"/>
    </source>
</evidence>
<dbReference type="Gene3D" id="3.40.190.10">
    <property type="entry name" value="Periplasmic binding protein-like II"/>
    <property type="match status" value="2"/>
</dbReference>
<dbReference type="CDD" id="cd05466">
    <property type="entry name" value="PBP2_LTTR_substrate"/>
    <property type="match status" value="1"/>
</dbReference>
<dbReference type="AlphaFoldDB" id="A0A517M7L2"/>
<keyword evidence="8" id="KW-1185">Reference proteome</keyword>
<proteinExistence type="inferred from homology"/>
<evidence type="ECO:0000313" key="8">
    <source>
        <dbReference type="Proteomes" id="UP000319557"/>
    </source>
</evidence>
<dbReference type="InterPro" id="IPR036390">
    <property type="entry name" value="WH_DNA-bd_sf"/>
</dbReference>